<evidence type="ECO:0000313" key="1">
    <source>
        <dbReference type="EMBL" id="PYI08326.1"/>
    </source>
</evidence>
<dbReference type="Proteomes" id="UP000248423">
    <property type="component" value="Unassembled WGS sequence"/>
</dbReference>
<gene>
    <name evidence="1" type="ORF">BO78DRAFT_395717</name>
</gene>
<accession>A0A319EDK9</accession>
<sequence>MEASPLGDFGKLSSELRLQIWEHVLSSGSTDILRTNRAIFNDIAGRLYDTFDTHISPSYNDSWFQLQCKRLRVSYHLSKPELTQKHDKLRNLPWGYLKLEVHLYAPDQHDPGQIILLWQRLEDLVYLLNRARSRPSQIVVHLQNHHDHSWVQNGKINESIEYPAGRLPDFLIAFLPLSRLKGVHNLQVIADSHTLLDSPDWALITRACNFVMNNQSEKPNDPPTIPRYRLFYSLASWRIDTAFFLDISMDTIPGPTANLLRRDRFAEWYTTDAPRETTYKQQYLETVRVHPAVVPMHDPILRKWLLRYQYHSTLFQNIVKMTSLSGCLKTDSTAWDAIYPYGLCAFTEQGLAEEQMFAW</sequence>
<dbReference type="VEuPathDB" id="FungiDB:BO78DRAFT_395717"/>
<dbReference type="OrthoDB" id="3940621at2759"/>
<evidence type="ECO:0000313" key="2">
    <source>
        <dbReference type="Proteomes" id="UP000248423"/>
    </source>
</evidence>
<name>A0A319EDK9_ASPSB</name>
<dbReference type="AlphaFoldDB" id="A0A319EDK9"/>
<dbReference type="EMBL" id="KZ826335">
    <property type="protein sequence ID" value="PYI08326.1"/>
    <property type="molecule type" value="Genomic_DNA"/>
</dbReference>
<keyword evidence="2" id="KW-1185">Reference proteome</keyword>
<dbReference type="STRING" id="1448318.A0A319EDK9"/>
<protein>
    <submittedName>
        <fullName evidence="1">Uncharacterized protein</fullName>
    </submittedName>
</protein>
<reference evidence="1 2" key="1">
    <citation type="submission" date="2018-02" db="EMBL/GenBank/DDBJ databases">
        <title>The genomes of Aspergillus section Nigri reveals drivers in fungal speciation.</title>
        <authorList>
            <consortium name="DOE Joint Genome Institute"/>
            <person name="Vesth T.C."/>
            <person name="Nybo J."/>
            <person name="Theobald S."/>
            <person name="Brandl J."/>
            <person name="Frisvad J.C."/>
            <person name="Nielsen K.F."/>
            <person name="Lyhne E.K."/>
            <person name="Kogle M.E."/>
            <person name="Kuo A."/>
            <person name="Riley R."/>
            <person name="Clum A."/>
            <person name="Nolan M."/>
            <person name="Lipzen A."/>
            <person name="Salamov A."/>
            <person name="Henrissat B."/>
            <person name="Wiebenga A."/>
            <person name="De vries R.P."/>
            <person name="Grigoriev I.V."/>
            <person name="Mortensen U.H."/>
            <person name="Andersen M.R."/>
            <person name="Baker S.E."/>
        </authorList>
    </citation>
    <scope>NUCLEOTIDE SEQUENCE [LARGE SCALE GENOMIC DNA]</scope>
    <source>
        <strain evidence="1 2">CBS 121057</strain>
    </source>
</reference>
<organism evidence="1 2">
    <name type="scientific">Aspergillus sclerotiicarbonarius (strain CBS 121057 / IBT 28362)</name>
    <dbReference type="NCBI Taxonomy" id="1448318"/>
    <lineage>
        <taxon>Eukaryota</taxon>
        <taxon>Fungi</taxon>
        <taxon>Dikarya</taxon>
        <taxon>Ascomycota</taxon>
        <taxon>Pezizomycotina</taxon>
        <taxon>Eurotiomycetes</taxon>
        <taxon>Eurotiomycetidae</taxon>
        <taxon>Eurotiales</taxon>
        <taxon>Aspergillaceae</taxon>
        <taxon>Aspergillus</taxon>
        <taxon>Aspergillus subgen. Circumdati</taxon>
    </lineage>
</organism>
<proteinExistence type="predicted"/>